<evidence type="ECO:0000313" key="2">
    <source>
        <dbReference type="Proteomes" id="UP000243459"/>
    </source>
</evidence>
<reference evidence="2" key="1">
    <citation type="journal article" date="2017" name="Nat. Commun.">
        <title>The asparagus genome sheds light on the origin and evolution of a young Y chromosome.</title>
        <authorList>
            <person name="Harkess A."/>
            <person name="Zhou J."/>
            <person name="Xu C."/>
            <person name="Bowers J.E."/>
            <person name="Van der Hulst R."/>
            <person name="Ayyampalayam S."/>
            <person name="Mercati F."/>
            <person name="Riccardi P."/>
            <person name="McKain M.R."/>
            <person name="Kakrana A."/>
            <person name="Tang H."/>
            <person name="Ray J."/>
            <person name="Groenendijk J."/>
            <person name="Arikit S."/>
            <person name="Mathioni S.M."/>
            <person name="Nakano M."/>
            <person name="Shan H."/>
            <person name="Telgmann-Rauber A."/>
            <person name="Kanno A."/>
            <person name="Yue Z."/>
            <person name="Chen H."/>
            <person name="Li W."/>
            <person name="Chen Y."/>
            <person name="Xu X."/>
            <person name="Zhang Y."/>
            <person name="Luo S."/>
            <person name="Chen H."/>
            <person name="Gao J."/>
            <person name="Mao Z."/>
            <person name="Pires J.C."/>
            <person name="Luo M."/>
            <person name="Kudrna D."/>
            <person name="Wing R.A."/>
            <person name="Meyers B.C."/>
            <person name="Yi K."/>
            <person name="Kong H."/>
            <person name="Lavrijsen P."/>
            <person name="Sunseri F."/>
            <person name="Falavigna A."/>
            <person name="Ye Y."/>
            <person name="Leebens-Mack J.H."/>
            <person name="Chen G."/>
        </authorList>
    </citation>
    <scope>NUCLEOTIDE SEQUENCE [LARGE SCALE GENOMIC DNA]</scope>
    <source>
        <strain evidence="2">cv. DH0086</strain>
    </source>
</reference>
<accession>A0A5P1F9A7</accession>
<dbReference type="AlphaFoldDB" id="A0A5P1F9A7"/>
<dbReference type="Gramene" id="ONK73110">
    <property type="protein sequence ID" value="ONK73110"/>
    <property type="gene ID" value="A4U43_C04F27360"/>
</dbReference>
<name>A0A5P1F9A7_ASPOF</name>
<proteinExistence type="predicted"/>
<protein>
    <submittedName>
        <fullName evidence="1">Uncharacterized protein</fullName>
    </submittedName>
</protein>
<sequence>MKIGRHQVDVLLLKGKFALASRNRKEPIPLDQENPNDEEKVDYKANIDVYFTKPDNVGFEGNMMNQVGRPWMGWLLHLFLLVANLNL</sequence>
<dbReference type="EMBL" id="CM007384">
    <property type="protein sequence ID" value="ONK73110.1"/>
    <property type="molecule type" value="Genomic_DNA"/>
</dbReference>
<gene>
    <name evidence="1" type="ORF">A4U43_C04F27360</name>
</gene>
<evidence type="ECO:0000313" key="1">
    <source>
        <dbReference type="EMBL" id="ONK73110.1"/>
    </source>
</evidence>
<organism evidence="1 2">
    <name type="scientific">Asparagus officinalis</name>
    <name type="common">Garden asparagus</name>
    <dbReference type="NCBI Taxonomy" id="4686"/>
    <lineage>
        <taxon>Eukaryota</taxon>
        <taxon>Viridiplantae</taxon>
        <taxon>Streptophyta</taxon>
        <taxon>Embryophyta</taxon>
        <taxon>Tracheophyta</taxon>
        <taxon>Spermatophyta</taxon>
        <taxon>Magnoliopsida</taxon>
        <taxon>Liliopsida</taxon>
        <taxon>Asparagales</taxon>
        <taxon>Asparagaceae</taxon>
        <taxon>Asparagoideae</taxon>
        <taxon>Asparagus</taxon>
    </lineage>
</organism>
<keyword evidence="2" id="KW-1185">Reference proteome</keyword>
<dbReference type="Proteomes" id="UP000243459">
    <property type="component" value="Chromosome 4"/>
</dbReference>